<reference evidence="2" key="1">
    <citation type="submission" date="2020-09" db="EMBL/GenBank/DDBJ databases">
        <title>Genome-Enabled Discovery of Anthraquinone Biosynthesis in Senna tora.</title>
        <authorList>
            <person name="Kang S.-H."/>
            <person name="Pandey R.P."/>
            <person name="Lee C.-M."/>
            <person name="Sim J.-S."/>
            <person name="Jeong J.-T."/>
            <person name="Choi B.-S."/>
            <person name="Jung M."/>
            <person name="Ginzburg D."/>
            <person name="Zhao K."/>
            <person name="Won S.Y."/>
            <person name="Oh T.-J."/>
            <person name="Yu Y."/>
            <person name="Kim N.-H."/>
            <person name="Lee O.R."/>
            <person name="Lee T.-H."/>
            <person name="Bashyal P."/>
            <person name="Kim T.-S."/>
            <person name="Lee W.-H."/>
            <person name="Kawkins C."/>
            <person name="Kim C.-K."/>
            <person name="Kim J.S."/>
            <person name="Ahn B.O."/>
            <person name="Rhee S.Y."/>
            <person name="Sohng J.K."/>
        </authorList>
    </citation>
    <scope>NUCLEOTIDE SEQUENCE</scope>
    <source>
        <tissue evidence="2">Leaf</tissue>
    </source>
</reference>
<name>A0A834TV83_9FABA</name>
<organism evidence="2 3">
    <name type="scientific">Senna tora</name>
    <dbReference type="NCBI Taxonomy" id="362788"/>
    <lineage>
        <taxon>Eukaryota</taxon>
        <taxon>Viridiplantae</taxon>
        <taxon>Streptophyta</taxon>
        <taxon>Embryophyta</taxon>
        <taxon>Tracheophyta</taxon>
        <taxon>Spermatophyta</taxon>
        <taxon>Magnoliopsida</taxon>
        <taxon>eudicotyledons</taxon>
        <taxon>Gunneridae</taxon>
        <taxon>Pentapetalae</taxon>
        <taxon>rosids</taxon>
        <taxon>fabids</taxon>
        <taxon>Fabales</taxon>
        <taxon>Fabaceae</taxon>
        <taxon>Caesalpinioideae</taxon>
        <taxon>Cassia clade</taxon>
        <taxon>Senna</taxon>
    </lineage>
</organism>
<evidence type="ECO:0000313" key="2">
    <source>
        <dbReference type="EMBL" id="KAF7828833.1"/>
    </source>
</evidence>
<evidence type="ECO:0000256" key="1">
    <source>
        <dbReference type="SAM" id="MobiDB-lite"/>
    </source>
</evidence>
<sequence>MAKRFKFGISRVFQSCRSKDETLPSNNNQIPSFLPLPLTTPKPHHHRSSLRRHVSSAFIPVGCGFRSGSTPSLHRHNQPHHDFHWEQQDKWHVVAKLYPADSATTPRRKIYNSSASADDDVFPLPLPPPRVTCDRKKKRRLRKKKTTALRFRMSTSSADSCGLFSSDVDEEETETLVSTSRSFSTECSSLESTKKMRKPKKKKTKKKRGGGGGSISMSPESISAARLSMLLRVMPWKVEGKVRESFAVVKRSEDPYEDFRRLSLRFGTLCSLPLL</sequence>
<dbReference type="AlphaFoldDB" id="A0A834TV83"/>
<gene>
    <name evidence="2" type="ORF">G2W53_019997</name>
</gene>
<keyword evidence="3" id="KW-1185">Reference proteome</keyword>
<accession>A0A834TV83</accession>
<evidence type="ECO:0000313" key="3">
    <source>
        <dbReference type="Proteomes" id="UP000634136"/>
    </source>
</evidence>
<dbReference type="OrthoDB" id="1928390at2759"/>
<protein>
    <submittedName>
        <fullName evidence="2">Transcription repressor OFP7</fullName>
    </submittedName>
</protein>
<feature type="region of interest" description="Disordered" evidence="1">
    <location>
        <begin position="188"/>
        <end position="219"/>
    </location>
</feature>
<proteinExistence type="predicted"/>
<feature type="compositionally biased region" description="Basic residues" evidence="1">
    <location>
        <begin position="135"/>
        <end position="145"/>
    </location>
</feature>
<feature type="region of interest" description="Disordered" evidence="1">
    <location>
        <begin position="121"/>
        <end position="145"/>
    </location>
</feature>
<dbReference type="EMBL" id="JAAIUW010000006">
    <property type="protein sequence ID" value="KAF7828833.1"/>
    <property type="molecule type" value="Genomic_DNA"/>
</dbReference>
<comment type="caution">
    <text evidence="2">The sequence shown here is derived from an EMBL/GenBank/DDBJ whole genome shotgun (WGS) entry which is preliminary data.</text>
</comment>
<feature type="compositionally biased region" description="Basic residues" evidence="1">
    <location>
        <begin position="195"/>
        <end position="209"/>
    </location>
</feature>
<dbReference type="Proteomes" id="UP000634136">
    <property type="component" value="Unassembled WGS sequence"/>
</dbReference>